<dbReference type="Gene3D" id="3.40.250.10">
    <property type="entry name" value="Rhodanese-like domain"/>
    <property type="match status" value="1"/>
</dbReference>
<evidence type="ECO:0000313" key="3">
    <source>
        <dbReference type="Proteomes" id="UP000637074"/>
    </source>
</evidence>
<dbReference type="SUPFAM" id="SSF52821">
    <property type="entry name" value="Rhodanese/Cell cycle control phosphatase"/>
    <property type="match status" value="1"/>
</dbReference>
<sequence length="126" mass="14676">MKFLLLITIIVSFILYRRYFPVFGVDLINLKDPEPKKIYVIDIRDYNESYKEPIKGAINIPIAYLKRNINQIPKGDLYIVASGSLEKNFGIRLLRQKGFRIVGYTISDNNKISLKENSLKIENNYC</sequence>
<dbReference type="InterPro" id="IPR001763">
    <property type="entry name" value="Rhodanese-like_dom"/>
</dbReference>
<evidence type="ECO:0000313" key="2">
    <source>
        <dbReference type="EMBL" id="GHH96637.1"/>
    </source>
</evidence>
<dbReference type="PROSITE" id="PS50206">
    <property type="entry name" value="RHODANESE_3"/>
    <property type="match status" value="1"/>
</dbReference>
<dbReference type="InterPro" id="IPR036873">
    <property type="entry name" value="Rhodanese-like_dom_sf"/>
</dbReference>
<evidence type="ECO:0000259" key="1">
    <source>
        <dbReference type="PROSITE" id="PS50206"/>
    </source>
</evidence>
<feature type="domain" description="Rhodanese" evidence="1">
    <location>
        <begin position="34"/>
        <end position="80"/>
    </location>
</feature>
<dbReference type="RefSeq" id="WP_191268782.1">
    <property type="nucleotide sequence ID" value="NZ_BNDS01000001.1"/>
</dbReference>
<keyword evidence="3" id="KW-1185">Reference proteome</keyword>
<name>A0ABQ3MZ09_9BACI</name>
<proteinExistence type="predicted"/>
<organism evidence="2 3">
    <name type="scientific">Neobacillus kokaensis</name>
    <dbReference type="NCBI Taxonomy" id="2759023"/>
    <lineage>
        <taxon>Bacteria</taxon>
        <taxon>Bacillati</taxon>
        <taxon>Bacillota</taxon>
        <taxon>Bacilli</taxon>
        <taxon>Bacillales</taxon>
        <taxon>Bacillaceae</taxon>
        <taxon>Neobacillus</taxon>
    </lineage>
</organism>
<dbReference type="EMBL" id="BNDS01000001">
    <property type="protein sequence ID" value="GHH96637.1"/>
    <property type="molecule type" value="Genomic_DNA"/>
</dbReference>
<reference evidence="2 3" key="1">
    <citation type="journal article" date="2022" name="Int. J. Syst. Evol. Microbiol.">
        <title>Neobacillus kokaensis sp. nov., isolated from soil.</title>
        <authorList>
            <person name="Yuki K."/>
            <person name="Matsubara H."/>
            <person name="Yamaguchi S."/>
        </authorList>
    </citation>
    <scope>NUCLEOTIDE SEQUENCE [LARGE SCALE GENOMIC DNA]</scope>
    <source>
        <strain evidence="2 3">LOB 377</strain>
    </source>
</reference>
<accession>A0ABQ3MZ09</accession>
<protein>
    <recommendedName>
        <fullName evidence="1">Rhodanese domain-containing protein</fullName>
    </recommendedName>
</protein>
<comment type="caution">
    <text evidence="2">The sequence shown here is derived from an EMBL/GenBank/DDBJ whole genome shotgun (WGS) entry which is preliminary data.</text>
</comment>
<dbReference type="Proteomes" id="UP000637074">
    <property type="component" value="Unassembled WGS sequence"/>
</dbReference>
<gene>
    <name evidence="2" type="ORF">AM1BK_01800</name>
</gene>